<dbReference type="InterPro" id="IPR019775">
    <property type="entry name" value="WD40_repeat_CS"/>
</dbReference>
<dbReference type="InterPro" id="IPR033010">
    <property type="entry name" value="Cdc20/Fizzy"/>
</dbReference>
<dbReference type="OMA" id="CSGACLN"/>
<evidence type="ECO:0000256" key="9">
    <source>
        <dbReference type="PROSITE-ProRule" id="PRU00221"/>
    </source>
</evidence>
<keyword evidence="4" id="KW-0132">Cell division</keyword>
<feature type="repeat" description="WD" evidence="9">
    <location>
        <begin position="182"/>
        <end position="223"/>
    </location>
</feature>
<comment type="pathway">
    <text evidence="1">Protein modification; protein ubiquitination.</text>
</comment>
<keyword evidence="5" id="KW-0677">Repeat</keyword>
<dbReference type="PANTHER" id="PTHR19918:SF8">
    <property type="entry name" value="FI02843P"/>
    <property type="match status" value="1"/>
</dbReference>
<name>F0ZUQ0_DICPU</name>
<dbReference type="Pfam" id="PF24807">
    <property type="entry name" value="WD40_CDC20-Fz"/>
    <property type="match status" value="1"/>
</dbReference>
<dbReference type="VEuPathDB" id="AmoebaDB:DICPUDRAFT_155718"/>
<evidence type="ECO:0000259" key="10">
    <source>
        <dbReference type="Pfam" id="PF24807"/>
    </source>
</evidence>
<dbReference type="SMART" id="SM00320">
    <property type="entry name" value="WD40"/>
    <property type="match status" value="6"/>
</dbReference>
<dbReference type="AlphaFoldDB" id="F0ZUQ0"/>
<dbReference type="InterPro" id="IPR056150">
    <property type="entry name" value="WD40_CDC20-Fz"/>
</dbReference>
<dbReference type="SUPFAM" id="SSF50978">
    <property type="entry name" value="WD40 repeat-like"/>
    <property type="match status" value="1"/>
</dbReference>
<evidence type="ECO:0000313" key="11">
    <source>
        <dbReference type="EMBL" id="EGC32337.1"/>
    </source>
</evidence>
<dbReference type="GO" id="GO:0010997">
    <property type="term" value="F:anaphase-promoting complex binding"/>
    <property type="evidence" value="ECO:0000318"/>
    <property type="project" value="GO_Central"/>
</dbReference>
<dbReference type="GO" id="GO:1905786">
    <property type="term" value="P:positive regulation of anaphase-promoting complex-dependent catabolic process"/>
    <property type="evidence" value="ECO:0000318"/>
    <property type="project" value="GO_Central"/>
</dbReference>
<dbReference type="GO" id="GO:0031145">
    <property type="term" value="P:anaphase-promoting complex-dependent catabolic process"/>
    <property type="evidence" value="ECO:0000318"/>
    <property type="project" value="GO_Central"/>
</dbReference>
<evidence type="ECO:0000256" key="2">
    <source>
        <dbReference type="ARBA" id="ARBA00006445"/>
    </source>
</evidence>
<evidence type="ECO:0000256" key="3">
    <source>
        <dbReference type="ARBA" id="ARBA00022574"/>
    </source>
</evidence>
<feature type="repeat" description="WD" evidence="9">
    <location>
        <begin position="265"/>
        <end position="300"/>
    </location>
</feature>
<dbReference type="CDD" id="cd00200">
    <property type="entry name" value="WD40"/>
    <property type="match status" value="1"/>
</dbReference>
<dbReference type="FunFam" id="2.130.10.10:FF:000224">
    <property type="entry name" value="cell division cycle protein 20 homolog"/>
    <property type="match status" value="1"/>
</dbReference>
<keyword evidence="12" id="KW-1185">Reference proteome</keyword>
<proteinExistence type="inferred from homology"/>
<evidence type="ECO:0000256" key="6">
    <source>
        <dbReference type="ARBA" id="ARBA00022776"/>
    </source>
</evidence>
<organism evidence="11 12">
    <name type="scientific">Dictyostelium purpureum</name>
    <name type="common">Slime mold</name>
    <dbReference type="NCBI Taxonomy" id="5786"/>
    <lineage>
        <taxon>Eukaryota</taxon>
        <taxon>Amoebozoa</taxon>
        <taxon>Evosea</taxon>
        <taxon>Eumycetozoa</taxon>
        <taxon>Dictyostelia</taxon>
        <taxon>Dictyosteliales</taxon>
        <taxon>Dictyosteliaceae</taxon>
        <taxon>Dictyostelium</taxon>
    </lineage>
</organism>
<evidence type="ECO:0000256" key="4">
    <source>
        <dbReference type="ARBA" id="ARBA00022618"/>
    </source>
</evidence>
<evidence type="ECO:0000313" key="12">
    <source>
        <dbReference type="Proteomes" id="UP000001064"/>
    </source>
</evidence>
<sequence length="461" mass="51782">MNSNYSVAELNDLLSLNTPLCNVVESRWQRKQRETVDRFIPTNKMNIDISHFNLTKENSNPNVESTLYKEALASQIFDNELESKVLSFKSKAPISNVSSAANSLRVLYSQNQVSQPTEAALKKAFRQIPTQPERILDAPDLVDDYYLNLLDWSSQNVIAIPLGQTVYLWNATTSEIQRLFQVEQQDDYITSLQWTKDGNYLAVGTNSCVVQLWDVEHTKKIRELRGHSGRVGALAWNDYILSSGSADTNIFNHDVRVQNHHVSTLSGHSQEVCGLKWSHDGTQLASGGNDNIVNIWDINSENFEVPAHTFEQHTAAVRALAWCPFQPNLLATGGGAADRTIRFWNTQTGACLNTVDTMSQVCSIQWSTTYRELVSSHGYSQNQLCVWKYPSMVKCAELTGHTSRALHTAISPDGETIVSASADETLRFWRVFEKENKLPTATKAKEVSEGSMMRNMNSLIR</sequence>
<evidence type="ECO:0000256" key="8">
    <source>
        <dbReference type="ARBA" id="ARBA00023306"/>
    </source>
</evidence>
<keyword evidence="7" id="KW-0833">Ubl conjugation pathway</keyword>
<dbReference type="InterPro" id="IPR001680">
    <property type="entry name" value="WD40_rpt"/>
</dbReference>
<dbReference type="FunCoup" id="F0ZUQ0">
    <property type="interactions" value="410"/>
</dbReference>
<dbReference type="PANTHER" id="PTHR19918">
    <property type="entry name" value="CELL DIVISION CYCLE 20 CDC20 FIZZY -RELATED"/>
    <property type="match status" value="1"/>
</dbReference>
<protein>
    <recommendedName>
        <fullName evidence="10">CDC20/Fizzy WD40 domain-containing protein</fullName>
    </recommendedName>
</protein>
<dbReference type="KEGG" id="dpp:DICPUDRAFT_155718"/>
<feature type="repeat" description="WD" evidence="9">
    <location>
        <begin position="310"/>
        <end position="354"/>
    </location>
</feature>
<dbReference type="InterPro" id="IPR036322">
    <property type="entry name" value="WD40_repeat_dom_sf"/>
</dbReference>
<dbReference type="GeneID" id="10507324"/>
<dbReference type="GO" id="GO:0005680">
    <property type="term" value="C:anaphase-promoting complex"/>
    <property type="evidence" value="ECO:0000318"/>
    <property type="project" value="GO_Central"/>
</dbReference>
<dbReference type="GO" id="GO:1990757">
    <property type="term" value="F:ubiquitin ligase activator activity"/>
    <property type="evidence" value="ECO:0000318"/>
    <property type="project" value="GO_Central"/>
</dbReference>
<gene>
    <name evidence="11" type="ORF">DICPUDRAFT_155718</name>
</gene>
<dbReference type="OrthoDB" id="10263272at2759"/>
<dbReference type="InterPro" id="IPR015943">
    <property type="entry name" value="WD40/YVTN_repeat-like_dom_sf"/>
</dbReference>
<keyword evidence="8" id="KW-0131">Cell cycle</keyword>
<dbReference type="PROSITE" id="PS50294">
    <property type="entry name" value="WD_REPEATS_REGION"/>
    <property type="match status" value="3"/>
</dbReference>
<dbReference type="GO" id="GO:0051301">
    <property type="term" value="P:cell division"/>
    <property type="evidence" value="ECO:0007669"/>
    <property type="project" value="UniProtKB-KW"/>
</dbReference>
<dbReference type="STRING" id="5786.F0ZUQ0"/>
<dbReference type="Proteomes" id="UP000001064">
    <property type="component" value="Unassembled WGS sequence"/>
</dbReference>
<dbReference type="PROSITE" id="PS00678">
    <property type="entry name" value="WD_REPEATS_1"/>
    <property type="match status" value="2"/>
</dbReference>
<dbReference type="InParanoid" id="F0ZUQ0"/>
<evidence type="ECO:0000256" key="7">
    <source>
        <dbReference type="ARBA" id="ARBA00022786"/>
    </source>
</evidence>
<evidence type="ECO:0000256" key="5">
    <source>
        <dbReference type="ARBA" id="ARBA00022737"/>
    </source>
</evidence>
<keyword evidence="3 9" id="KW-0853">WD repeat</keyword>
<accession>F0ZUQ0</accession>
<comment type="similarity">
    <text evidence="2">Belongs to the WD repeat CDC20/Fizzy family.</text>
</comment>
<feature type="repeat" description="WD" evidence="9">
    <location>
        <begin position="398"/>
        <end position="431"/>
    </location>
</feature>
<evidence type="ECO:0000256" key="1">
    <source>
        <dbReference type="ARBA" id="ARBA00004906"/>
    </source>
</evidence>
<reference evidence="12" key="1">
    <citation type="journal article" date="2011" name="Genome Biol.">
        <title>Comparative genomics of the social amoebae Dictyostelium discoideum and Dictyostelium purpureum.</title>
        <authorList>
            <consortium name="US DOE Joint Genome Institute (JGI-PGF)"/>
            <person name="Sucgang R."/>
            <person name="Kuo A."/>
            <person name="Tian X."/>
            <person name="Salerno W."/>
            <person name="Parikh A."/>
            <person name="Feasley C.L."/>
            <person name="Dalin E."/>
            <person name="Tu H."/>
            <person name="Huang E."/>
            <person name="Barry K."/>
            <person name="Lindquist E."/>
            <person name="Shapiro H."/>
            <person name="Bruce D."/>
            <person name="Schmutz J."/>
            <person name="Salamov A."/>
            <person name="Fey P."/>
            <person name="Gaudet P."/>
            <person name="Anjard C."/>
            <person name="Babu M.M."/>
            <person name="Basu S."/>
            <person name="Bushmanova Y."/>
            <person name="van der Wel H."/>
            <person name="Katoh-Kurasawa M."/>
            <person name="Dinh C."/>
            <person name="Coutinho P.M."/>
            <person name="Saito T."/>
            <person name="Elias M."/>
            <person name="Schaap P."/>
            <person name="Kay R.R."/>
            <person name="Henrissat B."/>
            <person name="Eichinger L."/>
            <person name="Rivero F."/>
            <person name="Putnam N.H."/>
            <person name="West C.M."/>
            <person name="Loomis W.F."/>
            <person name="Chisholm R.L."/>
            <person name="Shaulsky G."/>
            <person name="Strassmann J.E."/>
            <person name="Queller D.C."/>
            <person name="Kuspa A."/>
            <person name="Grigoriev I.V."/>
        </authorList>
    </citation>
    <scope>NUCLEOTIDE SEQUENCE [LARGE SCALE GENOMIC DNA]</scope>
    <source>
        <strain evidence="12">QSDP1</strain>
    </source>
</reference>
<dbReference type="eggNOG" id="KOG0305">
    <property type="taxonomic scope" value="Eukaryota"/>
</dbReference>
<dbReference type="EMBL" id="GL871198">
    <property type="protein sequence ID" value="EGC32337.1"/>
    <property type="molecule type" value="Genomic_DNA"/>
</dbReference>
<dbReference type="Gene3D" id="2.130.10.10">
    <property type="entry name" value="YVTN repeat-like/Quinoprotein amine dehydrogenase"/>
    <property type="match status" value="1"/>
</dbReference>
<keyword evidence="6" id="KW-0498">Mitosis</keyword>
<dbReference type="PROSITE" id="PS50082">
    <property type="entry name" value="WD_REPEATS_2"/>
    <property type="match status" value="4"/>
</dbReference>
<dbReference type="RefSeq" id="XP_003291139.1">
    <property type="nucleotide sequence ID" value="XM_003291091.1"/>
</dbReference>
<feature type="domain" description="CDC20/Fizzy WD40" evidence="10">
    <location>
        <begin position="136"/>
        <end position="429"/>
    </location>
</feature>